<dbReference type="Pfam" id="PF03530">
    <property type="entry name" value="SK_channel"/>
    <property type="match status" value="1"/>
</dbReference>
<gene>
    <name evidence="3" type="ORF">M9458_018704</name>
</gene>
<organism evidence="3 4">
    <name type="scientific">Cirrhinus mrigala</name>
    <name type="common">Mrigala</name>
    <dbReference type="NCBI Taxonomy" id="683832"/>
    <lineage>
        <taxon>Eukaryota</taxon>
        <taxon>Metazoa</taxon>
        <taxon>Chordata</taxon>
        <taxon>Craniata</taxon>
        <taxon>Vertebrata</taxon>
        <taxon>Euteleostomi</taxon>
        <taxon>Actinopterygii</taxon>
        <taxon>Neopterygii</taxon>
        <taxon>Teleostei</taxon>
        <taxon>Ostariophysi</taxon>
        <taxon>Cypriniformes</taxon>
        <taxon>Cyprinidae</taxon>
        <taxon>Labeoninae</taxon>
        <taxon>Labeonini</taxon>
        <taxon>Cirrhinus</taxon>
    </lineage>
</organism>
<feature type="region of interest" description="Disordered" evidence="1">
    <location>
        <begin position="74"/>
        <end position="104"/>
    </location>
</feature>
<dbReference type="AlphaFoldDB" id="A0ABD0QLK1"/>
<dbReference type="PANTHER" id="PTHR10153">
    <property type="entry name" value="SMALL CONDUCTANCE CALCIUM-ACTIVATED POTASSIUM CHANNEL"/>
    <property type="match status" value="1"/>
</dbReference>
<feature type="non-terminal residue" evidence="3">
    <location>
        <position position="1"/>
    </location>
</feature>
<comment type="caution">
    <text evidence="3">The sequence shown here is derived from an EMBL/GenBank/DDBJ whole genome shotgun (WGS) entry which is preliminary data.</text>
</comment>
<feature type="region of interest" description="Disordered" evidence="1">
    <location>
        <begin position="1"/>
        <end position="23"/>
    </location>
</feature>
<evidence type="ECO:0000256" key="1">
    <source>
        <dbReference type="SAM" id="MobiDB-lite"/>
    </source>
</evidence>
<evidence type="ECO:0008006" key="5">
    <source>
        <dbReference type="Google" id="ProtNLM"/>
    </source>
</evidence>
<feature type="non-terminal residue" evidence="3">
    <location>
        <position position="151"/>
    </location>
</feature>
<keyword evidence="2" id="KW-0812">Transmembrane</keyword>
<keyword evidence="2" id="KW-0472">Membrane</keyword>
<sequence length="151" mass="16594">VNADANRLSHAGSRPSLSHGGPQYPQIAMNSCKYNGGIVRPLSSLGASRRNLAELDSETQPLQTLHTSGLEVVVSKGNGEDPSKQSSENLVRQRPCSAPHKKNKDIGYKLGHRRALFEKRKRLSDYALIFGMFGIVVMVTETELSWGVYTK</sequence>
<dbReference type="EMBL" id="JAMKFB020000008">
    <property type="protein sequence ID" value="KAL0187034.1"/>
    <property type="molecule type" value="Genomic_DNA"/>
</dbReference>
<reference evidence="3 4" key="1">
    <citation type="submission" date="2024-05" db="EMBL/GenBank/DDBJ databases">
        <title>Genome sequencing and assembly of Indian major carp, Cirrhinus mrigala (Hamilton, 1822).</title>
        <authorList>
            <person name="Mohindra V."/>
            <person name="Chowdhury L.M."/>
            <person name="Lal K."/>
            <person name="Jena J.K."/>
        </authorList>
    </citation>
    <scope>NUCLEOTIDE SEQUENCE [LARGE SCALE GENOMIC DNA]</scope>
    <source>
        <strain evidence="3">CM1030</strain>
        <tissue evidence="3">Blood</tissue>
    </source>
</reference>
<protein>
    <recommendedName>
        <fullName evidence="5">Small conductance calcium-activated potassium channel protein 3</fullName>
    </recommendedName>
</protein>
<feature type="transmembrane region" description="Helical" evidence="2">
    <location>
        <begin position="123"/>
        <end position="140"/>
    </location>
</feature>
<dbReference type="InterPro" id="IPR015449">
    <property type="entry name" value="K_chnl_Ca-activ_SK"/>
</dbReference>
<name>A0ABD0QLK1_CIRMR</name>
<keyword evidence="2" id="KW-1133">Transmembrane helix</keyword>
<accession>A0ABD0QLK1</accession>
<evidence type="ECO:0000256" key="2">
    <source>
        <dbReference type="SAM" id="Phobius"/>
    </source>
</evidence>
<keyword evidence="4" id="KW-1185">Reference proteome</keyword>
<evidence type="ECO:0000313" key="4">
    <source>
        <dbReference type="Proteomes" id="UP001529510"/>
    </source>
</evidence>
<evidence type="ECO:0000313" key="3">
    <source>
        <dbReference type="EMBL" id="KAL0187034.1"/>
    </source>
</evidence>
<proteinExistence type="predicted"/>
<dbReference type="Proteomes" id="UP001529510">
    <property type="component" value="Unassembled WGS sequence"/>
</dbReference>